<dbReference type="PANTHER" id="PTHR10366:SF564">
    <property type="entry name" value="STEROL-4-ALPHA-CARBOXYLATE 3-DEHYDROGENASE, DECARBOXYLATING"/>
    <property type="match status" value="1"/>
</dbReference>
<dbReference type="OrthoDB" id="2735536at2759"/>
<dbReference type="Gene3D" id="3.40.50.720">
    <property type="entry name" value="NAD(P)-binding Rossmann-like Domain"/>
    <property type="match status" value="1"/>
</dbReference>
<name>A0A5C3L2I1_COPMA</name>
<keyword evidence="1" id="KW-0560">Oxidoreductase</keyword>
<comment type="similarity">
    <text evidence="2">Belongs to the NAD(P)-dependent epimerase/dehydratase family. Dihydroflavonol-4-reductase subfamily.</text>
</comment>
<dbReference type="Proteomes" id="UP000307440">
    <property type="component" value="Unassembled WGS sequence"/>
</dbReference>
<organism evidence="4 5">
    <name type="scientific">Coprinopsis marcescibilis</name>
    <name type="common">Agaric fungus</name>
    <name type="synonym">Psathyrella marcescibilis</name>
    <dbReference type="NCBI Taxonomy" id="230819"/>
    <lineage>
        <taxon>Eukaryota</taxon>
        <taxon>Fungi</taxon>
        <taxon>Dikarya</taxon>
        <taxon>Basidiomycota</taxon>
        <taxon>Agaricomycotina</taxon>
        <taxon>Agaricomycetes</taxon>
        <taxon>Agaricomycetidae</taxon>
        <taxon>Agaricales</taxon>
        <taxon>Agaricineae</taxon>
        <taxon>Psathyrellaceae</taxon>
        <taxon>Coprinopsis</taxon>
    </lineage>
</organism>
<dbReference type="InterPro" id="IPR001509">
    <property type="entry name" value="Epimerase_deHydtase"/>
</dbReference>
<dbReference type="Pfam" id="PF01370">
    <property type="entry name" value="Epimerase"/>
    <property type="match status" value="1"/>
</dbReference>
<evidence type="ECO:0000256" key="2">
    <source>
        <dbReference type="ARBA" id="ARBA00023445"/>
    </source>
</evidence>
<dbReference type="PANTHER" id="PTHR10366">
    <property type="entry name" value="NAD DEPENDENT EPIMERASE/DEHYDRATASE"/>
    <property type="match status" value="1"/>
</dbReference>
<keyword evidence="5" id="KW-1185">Reference proteome</keyword>
<dbReference type="EMBL" id="ML210169">
    <property type="protein sequence ID" value="TFK26950.1"/>
    <property type="molecule type" value="Genomic_DNA"/>
</dbReference>
<evidence type="ECO:0000313" key="5">
    <source>
        <dbReference type="Proteomes" id="UP000307440"/>
    </source>
</evidence>
<feature type="domain" description="NAD-dependent epimerase/dehydratase" evidence="3">
    <location>
        <begin position="37"/>
        <end position="277"/>
    </location>
</feature>
<evidence type="ECO:0000259" key="3">
    <source>
        <dbReference type="Pfam" id="PF01370"/>
    </source>
</evidence>
<protein>
    <submittedName>
        <fullName evidence="4">NAD(P)-binding protein</fullName>
    </submittedName>
</protein>
<gene>
    <name evidence="4" type="ORF">FA15DRAFT_666904</name>
</gene>
<dbReference type="STRING" id="230819.A0A5C3L2I1"/>
<evidence type="ECO:0000256" key="1">
    <source>
        <dbReference type="ARBA" id="ARBA00023002"/>
    </source>
</evidence>
<sequence length="370" mass="39885">MYKKSEMQVQHWHSTAFTHLNTYSPFCPLSKMSGKFVLITGVTGYIGGQVVESFLQAGYRVRGTVRGAKINQLTATNGLEFVQIDDIADADFTEALKGVDAVVHTACNIAGGASAEKMLATSIDGTMNLLRQAEKHGIKNFVVTGSCANCVDYTTPLSTSFVGANISEKDWGIGTRESALARSEDTIYVYAVAKMLAEKAVWEFAKTHPHVKVAAILPGLVYGPFSSRFPSPTSVGALSTMGLPFCLLNGIVPTMVVAPWVTDVRDVGKAHVLALELPKLEPSADVEARRFLLCGGSYTWKEASADLKAALPKELGEKITDRADLPDLPGPPSTLDAARARDVLGLEFIPPRKTIQDAIISLVEIQKAWK</sequence>
<reference evidence="4 5" key="1">
    <citation type="journal article" date="2019" name="Nat. Ecol. Evol.">
        <title>Megaphylogeny resolves global patterns of mushroom evolution.</title>
        <authorList>
            <person name="Varga T."/>
            <person name="Krizsan K."/>
            <person name="Foldi C."/>
            <person name="Dima B."/>
            <person name="Sanchez-Garcia M."/>
            <person name="Sanchez-Ramirez S."/>
            <person name="Szollosi G.J."/>
            <person name="Szarkandi J.G."/>
            <person name="Papp V."/>
            <person name="Albert L."/>
            <person name="Andreopoulos W."/>
            <person name="Angelini C."/>
            <person name="Antonin V."/>
            <person name="Barry K.W."/>
            <person name="Bougher N.L."/>
            <person name="Buchanan P."/>
            <person name="Buyck B."/>
            <person name="Bense V."/>
            <person name="Catcheside P."/>
            <person name="Chovatia M."/>
            <person name="Cooper J."/>
            <person name="Damon W."/>
            <person name="Desjardin D."/>
            <person name="Finy P."/>
            <person name="Geml J."/>
            <person name="Haridas S."/>
            <person name="Hughes K."/>
            <person name="Justo A."/>
            <person name="Karasinski D."/>
            <person name="Kautmanova I."/>
            <person name="Kiss B."/>
            <person name="Kocsube S."/>
            <person name="Kotiranta H."/>
            <person name="LaButti K.M."/>
            <person name="Lechner B.E."/>
            <person name="Liimatainen K."/>
            <person name="Lipzen A."/>
            <person name="Lukacs Z."/>
            <person name="Mihaltcheva S."/>
            <person name="Morgado L.N."/>
            <person name="Niskanen T."/>
            <person name="Noordeloos M.E."/>
            <person name="Ohm R.A."/>
            <person name="Ortiz-Santana B."/>
            <person name="Ovrebo C."/>
            <person name="Racz N."/>
            <person name="Riley R."/>
            <person name="Savchenko A."/>
            <person name="Shiryaev A."/>
            <person name="Soop K."/>
            <person name="Spirin V."/>
            <person name="Szebenyi C."/>
            <person name="Tomsovsky M."/>
            <person name="Tulloss R.E."/>
            <person name="Uehling J."/>
            <person name="Grigoriev I.V."/>
            <person name="Vagvolgyi C."/>
            <person name="Papp T."/>
            <person name="Martin F.M."/>
            <person name="Miettinen O."/>
            <person name="Hibbett D.S."/>
            <person name="Nagy L.G."/>
        </authorList>
    </citation>
    <scope>NUCLEOTIDE SEQUENCE [LARGE SCALE GENOMIC DNA]</scope>
    <source>
        <strain evidence="4 5">CBS 121175</strain>
    </source>
</reference>
<dbReference type="InterPro" id="IPR036291">
    <property type="entry name" value="NAD(P)-bd_dom_sf"/>
</dbReference>
<proteinExistence type="inferred from homology"/>
<dbReference type="InterPro" id="IPR050425">
    <property type="entry name" value="NAD(P)_dehydrat-like"/>
</dbReference>
<dbReference type="GO" id="GO:0016616">
    <property type="term" value="F:oxidoreductase activity, acting on the CH-OH group of donors, NAD or NADP as acceptor"/>
    <property type="evidence" value="ECO:0007669"/>
    <property type="project" value="TreeGrafter"/>
</dbReference>
<accession>A0A5C3L2I1</accession>
<dbReference type="AlphaFoldDB" id="A0A5C3L2I1"/>
<evidence type="ECO:0000313" key="4">
    <source>
        <dbReference type="EMBL" id="TFK26950.1"/>
    </source>
</evidence>
<dbReference type="SUPFAM" id="SSF51735">
    <property type="entry name" value="NAD(P)-binding Rossmann-fold domains"/>
    <property type="match status" value="1"/>
</dbReference>